<dbReference type="Pfam" id="PF01547">
    <property type="entry name" value="SBP_bac_1"/>
    <property type="match status" value="1"/>
</dbReference>
<evidence type="ECO:0000313" key="7">
    <source>
        <dbReference type="Proteomes" id="UP001321486"/>
    </source>
</evidence>
<proteinExistence type="inferred from homology"/>
<dbReference type="Gene3D" id="3.40.190.10">
    <property type="entry name" value="Periplasmic binding protein-like II"/>
    <property type="match status" value="1"/>
</dbReference>
<dbReference type="Proteomes" id="UP001321486">
    <property type="component" value="Chromosome"/>
</dbReference>
<dbReference type="RefSeq" id="WP_286346512.1">
    <property type="nucleotide sequence ID" value="NZ_AP027732.1"/>
</dbReference>
<gene>
    <name evidence="6" type="ORF">GCM10025867_20330</name>
</gene>
<evidence type="ECO:0000256" key="3">
    <source>
        <dbReference type="ARBA" id="ARBA00022448"/>
    </source>
</evidence>
<feature type="chain" id="PRO_5045233666" evidence="5">
    <location>
        <begin position="29"/>
        <end position="442"/>
    </location>
</feature>
<organism evidence="6 7">
    <name type="scientific">Frondihabitans sucicola</name>
    <dbReference type="NCBI Taxonomy" id="1268041"/>
    <lineage>
        <taxon>Bacteria</taxon>
        <taxon>Bacillati</taxon>
        <taxon>Actinomycetota</taxon>
        <taxon>Actinomycetes</taxon>
        <taxon>Micrococcales</taxon>
        <taxon>Microbacteriaceae</taxon>
        <taxon>Frondihabitans</taxon>
    </lineage>
</organism>
<comment type="subcellular location">
    <subcellularLocation>
        <location evidence="1">Cell envelope</location>
    </subcellularLocation>
</comment>
<evidence type="ECO:0000256" key="2">
    <source>
        <dbReference type="ARBA" id="ARBA00008520"/>
    </source>
</evidence>
<sequence length="442" mass="46464">MISRLTRGGSAKRRLALGVAAAVGVALLASGCSSSSGGSGGSDSGYKAPAKSLKANITYGVWDQTQVKAIDANLKGFNEEYPNIKVNVNVTPFDSYFTKLQTQASSNTLPDLFWLNGPNFQLYAANGKVEPITSEVKAGAIKLSNYSSALDDLYSLNGTQYGVPKDFDTIGVWVNKALFTEAGVALPKAGWTWDDFQTAAKTISEKLGSKGIYGGAGGMDGQTTYYDTIFQAGGKVINGDGTKSGYDTAATQSGIDFWTKLIASKASPTIQQLTDTPADQWFTSGKLAMYWGGSWARTEVGSSPIAKDVQVYPLPTGKKQATVIHGVSNVVAAGSKNKAAAQALQVYLASKKAQLQQGNMGAVIPAFTGTQTAFAKSEPGVNLQIFLDAVKYAEPYPVSKNTAAWNALEGAQLPEAFSGKKSVSSVTDGLATQMNALLAKEK</sequence>
<evidence type="ECO:0000256" key="5">
    <source>
        <dbReference type="SAM" id="SignalP"/>
    </source>
</evidence>
<dbReference type="SUPFAM" id="SSF53850">
    <property type="entry name" value="Periplasmic binding protein-like II"/>
    <property type="match status" value="1"/>
</dbReference>
<dbReference type="InterPro" id="IPR050490">
    <property type="entry name" value="Bact_solute-bd_prot1"/>
</dbReference>
<dbReference type="PROSITE" id="PS51257">
    <property type="entry name" value="PROKAR_LIPOPROTEIN"/>
    <property type="match status" value="1"/>
</dbReference>
<keyword evidence="7" id="KW-1185">Reference proteome</keyword>
<reference evidence="7" key="1">
    <citation type="journal article" date="2019" name="Int. J. Syst. Evol. Microbiol.">
        <title>The Global Catalogue of Microorganisms (GCM) 10K type strain sequencing project: providing services to taxonomists for standard genome sequencing and annotation.</title>
        <authorList>
            <consortium name="The Broad Institute Genomics Platform"/>
            <consortium name="The Broad Institute Genome Sequencing Center for Infectious Disease"/>
            <person name="Wu L."/>
            <person name="Ma J."/>
        </authorList>
    </citation>
    <scope>NUCLEOTIDE SEQUENCE [LARGE SCALE GENOMIC DNA]</scope>
    <source>
        <strain evidence="7">NBRC 108728</strain>
    </source>
</reference>
<dbReference type="CDD" id="cd13585">
    <property type="entry name" value="PBP2_TMBP_like"/>
    <property type="match status" value="1"/>
</dbReference>
<evidence type="ECO:0000256" key="1">
    <source>
        <dbReference type="ARBA" id="ARBA00004196"/>
    </source>
</evidence>
<dbReference type="PANTHER" id="PTHR43649:SF31">
    <property type="entry name" value="SN-GLYCEROL-3-PHOSPHATE-BINDING PERIPLASMIC PROTEIN UGPB"/>
    <property type="match status" value="1"/>
</dbReference>
<keyword evidence="3" id="KW-0813">Transport</keyword>
<dbReference type="InterPro" id="IPR006059">
    <property type="entry name" value="SBP"/>
</dbReference>
<evidence type="ECO:0000256" key="4">
    <source>
        <dbReference type="ARBA" id="ARBA00022729"/>
    </source>
</evidence>
<evidence type="ECO:0000313" key="6">
    <source>
        <dbReference type="EMBL" id="BDZ49792.1"/>
    </source>
</evidence>
<feature type="signal peptide" evidence="5">
    <location>
        <begin position="1"/>
        <end position="28"/>
    </location>
</feature>
<comment type="similarity">
    <text evidence="2">Belongs to the bacterial solute-binding protein 1 family.</text>
</comment>
<accession>A0ABN6XXM5</accession>
<protein>
    <submittedName>
        <fullName evidence="6">Sugar ABC transporter substrate-binding protein</fullName>
    </submittedName>
</protein>
<dbReference type="EMBL" id="AP027732">
    <property type="protein sequence ID" value="BDZ49792.1"/>
    <property type="molecule type" value="Genomic_DNA"/>
</dbReference>
<keyword evidence="4 5" id="KW-0732">Signal</keyword>
<name>A0ABN6XXM5_9MICO</name>
<dbReference type="PANTHER" id="PTHR43649">
    <property type="entry name" value="ARABINOSE-BINDING PROTEIN-RELATED"/>
    <property type="match status" value="1"/>
</dbReference>